<dbReference type="Proteomes" id="UP001230051">
    <property type="component" value="Unassembled WGS sequence"/>
</dbReference>
<gene>
    <name evidence="2" type="ORF">AOXY_G16239</name>
</gene>
<sequence length="100" mass="10988">MFLEELGPCRFVNAHQGSIIQLTQQRGRSPGGGEEAAEGDSDWDTGYRVQGGLRPGSDRSALLNRNVCQVDCNERIWFLLGCHGDYGKLFPLDSRGGCLM</sequence>
<reference evidence="2" key="1">
    <citation type="submission" date="2022-02" db="EMBL/GenBank/DDBJ databases">
        <title>Atlantic sturgeon de novo genome assembly.</title>
        <authorList>
            <person name="Stock M."/>
            <person name="Klopp C."/>
            <person name="Guiguen Y."/>
            <person name="Cabau C."/>
            <person name="Parinello H."/>
            <person name="Santidrian Yebra-Pimentel E."/>
            <person name="Kuhl H."/>
            <person name="Dirks R.P."/>
            <person name="Guessner J."/>
            <person name="Wuertz S."/>
            <person name="Du K."/>
            <person name="Schartl M."/>
        </authorList>
    </citation>
    <scope>NUCLEOTIDE SEQUENCE</scope>
    <source>
        <strain evidence="2">STURGEONOMICS-FGT-2020</strain>
        <tissue evidence="2">Whole blood</tissue>
    </source>
</reference>
<protein>
    <submittedName>
        <fullName evidence="2">Uncharacterized protein</fullName>
    </submittedName>
</protein>
<dbReference type="AlphaFoldDB" id="A0AAD8G402"/>
<proteinExistence type="predicted"/>
<evidence type="ECO:0000256" key="1">
    <source>
        <dbReference type="SAM" id="MobiDB-lite"/>
    </source>
</evidence>
<keyword evidence="3" id="KW-1185">Reference proteome</keyword>
<evidence type="ECO:0000313" key="3">
    <source>
        <dbReference type="Proteomes" id="UP001230051"/>
    </source>
</evidence>
<comment type="caution">
    <text evidence="2">The sequence shown here is derived from an EMBL/GenBank/DDBJ whole genome shotgun (WGS) entry which is preliminary data.</text>
</comment>
<name>A0AAD8G402_ACIOX</name>
<organism evidence="2 3">
    <name type="scientific">Acipenser oxyrinchus oxyrinchus</name>
    <dbReference type="NCBI Taxonomy" id="40147"/>
    <lineage>
        <taxon>Eukaryota</taxon>
        <taxon>Metazoa</taxon>
        <taxon>Chordata</taxon>
        <taxon>Craniata</taxon>
        <taxon>Vertebrata</taxon>
        <taxon>Euteleostomi</taxon>
        <taxon>Actinopterygii</taxon>
        <taxon>Chondrostei</taxon>
        <taxon>Acipenseriformes</taxon>
        <taxon>Acipenseridae</taxon>
        <taxon>Acipenser</taxon>
    </lineage>
</organism>
<evidence type="ECO:0000313" key="2">
    <source>
        <dbReference type="EMBL" id="KAK1164206.1"/>
    </source>
</evidence>
<feature type="region of interest" description="Disordered" evidence="1">
    <location>
        <begin position="23"/>
        <end position="46"/>
    </location>
</feature>
<dbReference type="EMBL" id="JAGXEW010000014">
    <property type="protein sequence ID" value="KAK1164206.1"/>
    <property type="molecule type" value="Genomic_DNA"/>
</dbReference>
<accession>A0AAD8G402</accession>